<dbReference type="EMBL" id="PKMF04002339">
    <property type="protein sequence ID" value="KAK7809489.1"/>
    <property type="molecule type" value="Genomic_DNA"/>
</dbReference>
<gene>
    <name evidence="1" type="ORF">CFP56_004044</name>
</gene>
<evidence type="ECO:0000313" key="1">
    <source>
        <dbReference type="EMBL" id="KAK7809489.1"/>
    </source>
</evidence>
<accession>A0AAW0I5N5</accession>
<dbReference type="Proteomes" id="UP000237347">
    <property type="component" value="Unassembled WGS sequence"/>
</dbReference>
<comment type="caution">
    <text evidence="1">The sequence shown here is derived from an EMBL/GenBank/DDBJ whole genome shotgun (WGS) entry which is preliminary data.</text>
</comment>
<keyword evidence="2" id="KW-1185">Reference proteome</keyword>
<name>A0AAW0I5N5_QUESU</name>
<protein>
    <submittedName>
        <fullName evidence="1">Uncharacterized protein</fullName>
    </submittedName>
</protein>
<proteinExistence type="predicted"/>
<sequence length="109" mass="11949">MDFVGSNYSGESTDGHHCSYALGVFDEETQSLKIVPVAFDKLVENSTIRGLSKDFAEFFKRWQIAVVAALQSSALDGILTLTLKSKFRGAAIALVGMIKQALWKIAFKC</sequence>
<evidence type="ECO:0000313" key="2">
    <source>
        <dbReference type="Proteomes" id="UP000237347"/>
    </source>
</evidence>
<dbReference type="AlphaFoldDB" id="A0AAW0I5N5"/>
<organism evidence="1 2">
    <name type="scientific">Quercus suber</name>
    <name type="common">Cork oak</name>
    <dbReference type="NCBI Taxonomy" id="58331"/>
    <lineage>
        <taxon>Eukaryota</taxon>
        <taxon>Viridiplantae</taxon>
        <taxon>Streptophyta</taxon>
        <taxon>Embryophyta</taxon>
        <taxon>Tracheophyta</taxon>
        <taxon>Spermatophyta</taxon>
        <taxon>Magnoliopsida</taxon>
        <taxon>eudicotyledons</taxon>
        <taxon>Gunneridae</taxon>
        <taxon>Pentapetalae</taxon>
        <taxon>rosids</taxon>
        <taxon>fabids</taxon>
        <taxon>Fagales</taxon>
        <taxon>Fagaceae</taxon>
        <taxon>Quercus</taxon>
    </lineage>
</organism>
<reference evidence="1 2" key="1">
    <citation type="journal article" date="2018" name="Sci. Data">
        <title>The draft genome sequence of cork oak.</title>
        <authorList>
            <person name="Ramos A.M."/>
            <person name="Usie A."/>
            <person name="Barbosa P."/>
            <person name="Barros P.M."/>
            <person name="Capote T."/>
            <person name="Chaves I."/>
            <person name="Simoes F."/>
            <person name="Abreu I."/>
            <person name="Carrasquinho I."/>
            <person name="Faro C."/>
            <person name="Guimaraes J.B."/>
            <person name="Mendonca D."/>
            <person name="Nobrega F."/>
            <person name="Rodrigues L."/>
            <person name="Saibo N.J.M."/>
            <person name="Varela M.C."/>
            <person name="Egas C."/>
            <person name="Matos J."/>
            <person name="Miguel C.M."/>
            <person name="Oliveira M.M."/>
            <person name="Ricardo C.P."/>
            <person name="Goncalves S."/>
        </authorList>
    </citation>
    <scope>NUCLEOTIDE SEQUENCE [LARGE SCALE GENOMIC DNA]</scope>
    <source>
        <strain evidence="2">cv. HL8</strain>
    </source>
</reference>